<dbReference type="InterPro" id="IPR028976">
    <property type="entry name" value="CheC-like_sf"/>
</dbReference>
<dbReference type="InterPro" id="IPR038756">
    <property type="entry name" value="CheX-like"/>
</dbReference>
<reference evidence="3 4" key="1">
    <citation type="journal article" date="2017" name="Front. Microbiol.">
        <title>Genome Sequence of Desulfurella amilsii Strain TR1 and Comparative Genomics of Desulfurellaceae Family.</title>
        <authorList>
            <person name="Florentino A.P."/>
            <person name="Stams A.J."/>
            <person name="Sanchez-Andrea I."/>
        </authorList>
    </citation>
    <scope>NUCLEOTIDE SEQUENCE [LARGE SCALE GENOMIC DNA]</scope>
    <source>
        <strain evidence="3 4">TR1</strain>
    </source>
</reference>
<evidence type="ECO:0000313" key="3">
    <source>
        <dbReference type="EMBL" id="OSS41823.1"/>
    </source>
</evidence>
<dbReference type="GO" id="GO:0006935">
    <property type="term" value="P:chemotaxis"/>
    <property type="evidence" value="ECO:0007669"/>
    <property type="project" value="UniProtKB-KW"/>
</dbReference>
<evidence type="ECO:0000259" key="2">
    <source>
        <dbReference type="Pfam" id="PF13690"/>
    </source>
</evidence>
<gene>
    <name evidence="3" type="ORF">DESAMIL20_1376</name>
</gene>
<organism evidence="3 4">
    <name type="scientific">Desulfurella amilsii</name>
    <dbReference type="NCBI Taxonomy" id="1562698"/>
    <lineage>
        <taxon>Bacteria</taxon>
        <taxon>Pseudomonadati</taxon>
        <taxon>Campylobacterota</taxon>
        <taxon>Desulfurellia</taxon>
        <taxon>Desulfurellales</taxon>
        <taxon>Desulfurellaceae</taxon>
        <taxon>Desulfurella</taxon>
    </lineage>
</organism>
<dbReference type="AlphaFoldDB" id="A0A1X4XWB3"/>
<dbReference type="PANTHER" id="PTHR39452:SF1">
    <property type="entry name" value="CHEY-P PHOSPHATASE CHEX"/>
    <property type="match status" value="1"/>
</dbReference>
<dbReference type="Pfam" id="PF13690">
    <property type="entry name" value="CheX"/>
    <property type="match status" value="1"/>
</dbReference>
<sequence length="161" mass="17243">MSAISADWINPFITAATEVLDEILGVKPKLSKPYVKQSDEPLFDITGLIGLTGEAVGSIAFSLPKQTALKIVSKFVGEEVLGLSADTRDAIGELTNIIAGRVKKIFYEKNIRMKISVPNIIVGKDLAISSVKGIPTIVIPFETELGNFAVQVSIKKASKEG</sequence>
<dbReference type="Proteomes" id="UP000194141">
    <property type="component" value="Unassembled WGS sequence"/>
</dbReference>
<accession>A0A1X4XWB3</accession>
<dbReference type="STRING" id="1562698.DESAMIL20_1376"/>
<dbReference type="OrthoDB" id="9790435at2"/>
<keyword evidence="4" id="KW-1185">Reference proteome</keyword>
<dbReference type="InterPro" id="IPR028051">
    <property type="entry name" value="CheX-like_dom"/>
</dbReference>
<dbReference type="CDD" id="cd17906">
    <property type="entry name" value="CheX"/>
    <property type="match status" value="1"/>
</dbReference>
<feature type="domain" description="Chemotaxis phosphatase CheX-like" evidence="2">
    <location>
        <begin position="45"/>
        <end position="142"/>
    </location>
</feature>
<evidence type="ECO:0000313" key="4">
    <source>
        <dbReference type="Proteomes" id="UP000194141"/>
    </source>
</evidence>
<name>A0A1X4XWB3_9BACT</name>
<proteinExistence type="predicted"/>
<dbReference type="PANTHER" id="PTHR39452">
    <property type="entry name" value="CHEY-P PHOSPHATASE CHEX"/>
    <property type="match status" value="1"/>
</dbReference>
<protein>
    <submittedName>
        <fullName evidence="3">Chemotaxis protein CheX</fullName>
    </submittedName>
</protein>
<dbReference type="SUPFAM" id="SSF103039">
    <property type="entry name" value="CheC-like"/>
    <property type="match status" value="1"/>
</dbReference>
<comment type="caution">
    <text evidence="3">The sequence shown here is derived from an EMBL/GenBank/DDBJ whole genome shotgun (WGS) entry which is preliminary data.</text>
</comment>
<dbReference type="EMBL" id="MDSU01000018">
    <property type="protein sequence ID" value="OSS41823.1"/>
    <property type="molecule type" value="Genomic_DNA"/>
</dbReference>
<evidence type="ECO:0000256" key="1">
    <source>
        <dbReference type="ARBA" id="ARBA00022500"/>
    </source>
</evidence>
<dbReference type="RefSeq" id="WP_086034049.1">
    <property type="nucleotide sequence ID" value="NZ_MDSU01000018.1"/>
</dbReference>
<dbReference type="Gene3D" id="3.40.1550.10">
    <property type="entry name" value="CheC-like"/>
    <property type="match status" value="1"/>
</dbReference>
<keyword evidence="1" id="KW-0145">Chemotaxis</keyword>